<organism evidence="14 15">
    <name type="scientific">Corallococcus soli</name>
    <dbReference type="NCBI Taxonomy" id="2710757"/>
    <lineage>
        <taxon>Bacteria</taxon>
        <taxon>Pseudomonadati</taxon>
        <taxon>Myxococcota</taxon>
        <taxon>Myxococcia</taxon>
        <taxon>Myxococcales</taxon>
        <taxon>Cystobacterineae</taxon>
        <taxon>Myxococcaceae</taxon>
        <taxon>Corallococcus</taxon>
    </lineage>
</organism>
<dbReference type="NCBIfam" id="TIGR01352">
    <property type="entry name" value="tonB_Cterm"/>
    <property type="match status" value="1"/>
</dbReference>
<evidence type="ECO:0000256" key="12">
    <source>
        <dbReference type="SAM" id="SignalP"/>
    </source>
</evidence>
<proteinExistence type="inferred from homology"/>
<evidence type="ECO:0000256" key="4">
    <source>
        <dbReference type="ARBA" id="ARBA00022452"/>
    </source>
</evidence>
<keyword evidence="9 10" id="KW-0998">Cell outer membrane</keyword>
<dbReference type="NCBIfam" id="NF038079">
    <property type="entry name" value="TonB_sider_MxcH"/>
    <property type="match status" value="1"/>
</dbReference>
<evidence type="ECO:0000256" key="6">
    <source>
        <dbReference type="ARBA" id="ARBA00022729"/>
    </source>
</evidence>
<keyword evidence="3 10" id="KW-0813">Transport</keyword>
<keyword evidence="6 12" id="KW-0732">Signal</keyword>
<protein>
    <submittedName>
        <fullName evidence="14">TonB family protein</fullName>
    </submittedName>
</protein>
<dbReference type="Pfam" id="PF07715">
    <property type="entry name" value="Plug"/>
    <property type="match status" value="1"/>
</dbReference>
<dbReference type="Gene3D" id="3.30.1150.10">
    <property type="match status" value="1"/>
</dbReference>
<feature type="signal peptide" evidence="12">
    <location>
        <begin position="1"/>
        <end position="32"/>
    </location>
</feature>
<evidence type="ECO:0000256" key="11">
    <source>
        <dbReference type="SAM" id="MobiDB-lite"/>
    </source>
</evidence>
<evidence type="ECO:0000313" key="14">
    <source>
        <dbReference type="EMBL" id="MBE4752371.1"/>
    </source>
</evidence>
<keyword evidence="8 10" id="KW-0472">Membrane</keyword>
<dbReference type="PROSITE" id="PS52015">
    <property type="entry name" value="TONB_CTD"/>
    <property type="match status" value="1"/>
</dbReference>
<dbReference type="Gene3D" id="2.40.170.20">
    <property type="entry name" value="TonB-dependent receptor, beta-barrel domain"/>
    <property type="match status" value="1"/>
</dbReference>
<dbReference type="InterPro" id="IPR037682">
    <property type="entry name" value="TonB_C"/>
</dbReference>
<keyword evidence="4 10" id="KW-1134">Transmembrane beta strand</keyword>
<dbReference type="Proteomes" id="UP001516472">
    <property type="component" value="Unassembled WGS sequence"/>
</dbReference>
<dbReference type="InterPro" id="IPR012910">
    <property type="entry name" value="Plug_dom"/>
</dbReference>
<evidence type="ECO:0000259" key="13">
    <source>
        <dbReference type="PROSITE" id="PS52015"/>
    </source>
</evidence>
<keyword evidence="15" id="KW-1185">Reference proteome</keyword>
<dbReference type="InterPro" id="IPR039426">
    <property type="entry name" value="TonB-dep_rcpt-like"/>
</dbReference>
<evidence type="ECO:0000256" key="8">
    <source>
        <dbReference type="ARBA" id="ARBA00023136"/>
    </source>
</evidence>
<name>A0ABR9PWR0_9BACT</name>
<comment type="similarity">
    <text evidence="10">Belongs to the TonB-dependent receptor family.</text>
</comment>
<evidence type="ECO:0000256" key="10">
    <source>
        <dbReference type="PROSITE-ProRule" id="PRU01360"/>
    </source>
</evidence>
<evidence type="ECO:0000256" key="7">
    <source>
        <dbReference type="ARBA" id="ARBA00022989"/>
    </source>
</evidence>
<dbReference type="Pfam" id="PF03544">
    <property type="entry name" value="TonB_C"/>
    <property type="match status" value="1"/>
</dbReference>
<dbReference type="Gene3D" id="2.170.130.10">
    <property type="entry name" value="TonB-dependent receptor, plug domain"/>
    <property type="match status" value="1"/>
</dbReference>
<comment type="caution">
    <text evidence="14">The sequence shown here is derived from an EMBL/GenBank/DDBJ whole genome shotgun (WGS) entry which is preliminary data.</text>
</comment>
<dbReference type="SUPFAM" id="SSF74653">
    <property type="entry name" value="TolA/TonB C-terminal domain"/>
    <property type="match status" value="1"/>
</dbReference>
<dbReference type="PROSITE" id="PS52016">
    <property type="entry name" value="TONB_DEPENDENT_REC_3"/>
    <property type="match status" value="1"/>
</dbReference>
<keyword evidence="7" id="KW-1133">Transmembrane helix</keyword>
<evidence type="ECO:0000256" key="1">
    <source>
        <dbReference type="ARBA" id="ARBA00004167"/>
    </source>
</evidence>
<reference evidence="14 15" key="1">
    <citation type="submission" date="2020-02" db="EMBL/GenBank/DDBJ databases">
        <authorList>
            <person name="Babadi Z.K."/>
            <person name="Risdian C."/>
            <person name="Ebrahimipour G.H."/>
            <person name="Wink J."/>
        </authorList>
    </citation>
    <scope>NUCLEOTIDE SEQUENCE [LARGE SCALE GENOMIC DNA]</scope>
    <source>
        <strain evidence="14 15">ZKHCc1 1396</strain>
    </source>
</reference>
<evidence type="ECO:0000313" key="15">
    <source>
        <dbReference type="Proteomes" id="UP001516472"/>
    </source>
</evidence>
<dbReference type="PANTHER" id="PTHR30069:SF29">
    <property type="entry name" value="HEMOGLOBIN AND HEMOGLOBIN-HAPTOGLOBIN-BINDING PROTEIN 1-RELATED"/>
    <property type="match status" value="1"/>
</dbReference>
<evidence type="ECO:0000256" key="9">
    <source>
        <dbReference type="ARBA" id="ARBA00023237"/>
    </source>
</evidence>
<dbReference type="InterPro" id="IPR037066">
    <property type="entry name" value="Plug_dom_sf"/>
</dbReference>
<evidence type="ECO:0000256" key="2">
    <source>
        <dbReference type="ARBA" id="ARBA00004571"/>
    </source>
</evidence>
<feature type="region of interest" description="Disordered" evidence="11">
    <location>
        <begin position="152"/>
        <end position="193"/>
    </location>
</feature>
<feature type="domain" description="TonB C-terminal" evidence="13">
    <location>
        <begin position="61"/>
        <end position="156"/>
    </location>
</feature>
<evidence type="ECO:0000256" key="3">
    <source>
        <dbReference type="ARBA" id="ARBA00022448"/>
    </source>
</evidence>
<dbReference type="PANTHER" id="PTHR30069">
    <property type="entry name" value="TONB-DEPENDENT OUTER MEMBRANE RECEPTOR"/>
    <property type="match status" value="1"/>
</dbReference>
<sequence>MRTIFIIASGWRRFGAGVALLTGLCLAAPAHAVAMQAGGAAQEPEATPSAPAAPVPAPAASVVEAPKLLQKIEAPYPPEALAARLEANVRLQLKVDVQGQVTEAEVMEPVGHGFDEAARAAALQFRFEPGKRDGVVKRFRIVYTYAFRLPESASPTGPVATSDAAVPGGTPAEPASSPDAKQPIEVPSSTEENTIEVTVVGESAAERRRQSAESVQVIETEQIAYETADLGTALARTEGVDVRRAAGLGSNTRVSLSGMSDDQVRFFVDGIPLEFAGYGPGLANVPVNLVQRMEVYQGVVPIRFGADVLGGAIHLITDQNVSGTGMAGSYELGAFDTHRLTASVRHLQESTGLLVRAHGFFDTARNDYPVNVEVFNDAGKLVPARLPRFHDGYQAGGASLEVGYVDRPWAQRLLLRAFFNATERDIQHNTSMTQVYGDVTGAEGSAGTTLRYEQAFGQGLSVDAVAGYTFRRSRFLDVGSCRYDWYGRCFYTLPTQGEMSDGAVERYVNNHTGFARFNAGWLLGGPHLLRFALAPTFVVRTGEDRALQALGQADPLSADRDVASLVTGLEYQYDALEGRLQNIAFAKDYLQSTSAKKLLGSGEFQDLSRTTHEFGVGDSLRLRLSPTLVAKASYEWATRLPRPDELFGDGLLIDTNLELVPETSHNINLGLGFTSLPGRAGTFRANVGGFARLADQLITLTAQESYFVYQNVYAARALGVVGAAGWTSAGQLLSLDANATWQDLRNVSSEGNFGAFDGQRVPNRPYLMANGSAQVKVDELLRSRDELLVTLRSRYVHEFFLAWAELGAVDTKYRVATQFTHSLALTYVMRDTPTTMSWTLDLQNLTNARTFDFFGVQRPGRTLAAKFTLER</sequence>
<gene>
    <name evidence="14" type="ORF">G4177_29815</name>
</gene>
<dbReference type="EMBL" id="JAAIYO010000012">
    <property type="protein sequence ID" value="MBE4752371.1"/>
    <property type="molecule type" value="Genomic_DNA"/>
</dbReference>
<accession>A0ABR9PWR0</accession>
<dbReference type="InterPro" id="IPR036942">
    <property type="entry name" value="Beta-barrel_TonB_sf"/>
</dbReference>
<keyword evidence="5 10" id="KW-0812">Transmembrane</keyword>
<comment type="subcellular location">
    <subcellularLocation>
        <location evidence="2 10">Cell outer membrane</location>
        <topology evidence="2 10">Multi-pass membrane protein</topology>
    </subcellularLocation>
    <subcellularLocation>
        <location evidence="1">Membrane</location>
        <topology evidence="1">Single-pass membrane protein</topology>
    </subcellularLocation>
</comment>
<dbReference type="InterPro" id="IPR006260">
    <property type="entry name" value="TonB/TolA_C"/>
</dbReference>
<dbReference type="SUPFAM" id="SSF56935">
    <property type="entry name" value="Porins"/>
    <property type="match status" value="1"/>
</dbReference>
<feature type="chain" id="PRO_5045676047" evidence="12">
    <location>
        <begin position="33"/>
        <end position="871"/>
    </location>
</feature>
<evidence type="ECO:0000256" key="5">
    <source>
        <dbReference type="ARBA" id="ARBA00022692"/>
    </source>
</evidence>